<keyword evidence="4" id="KW-1185">Reference proteome</keyword>
<dbReference type="InterPro" id="IPR016024">
    <property type="entry name" value="ARM-type_fold"/>
</dbReference>
<feature type="compositionally biased region" description="Polar residues" evidence="1">
    <location>
        <begin position="646"/>
        <end position="655"/>
    </location>
</feature>
<sequence length="850" mass="92779">MQTLLKLIGKESRDLPYRVTRTIPLDDPAQVWTVHDAVSTRDENAPPVTLFRFERRRHHGSRADVCEHLARAGVQRLRTVRHPDILRFVDSSELSAGAAQSESLQLVTEAVVPLQFVLRSDPISLTAETIVWGLFCIARALHFIHTEMKSVHGRLSPATVFVTAGGDWKLGGLEVLTESAQWQRLSEARHFQFANYWPPELHTPVPPATAIPTHALDAWAFGCLMYELFSGGQYQTVDDLRRIQVIPEKLRSVYSLFLAADSAKRAALQSFLTQEHILQMPFVRLNLALDRLQLSEHWEKRSTMESLLESLDKLPPSFCVYKAAPLLQQAIDLGVADPAAIRVVLRIHRRFENRQGPETRAFMEAVARWLRASPIDVRNEVAQALDWLVERADTSQLNEILFPAMVANLPRQITIQTGTASTTSQSTSDPRAGSPSAMEQVVPLALRDMVLKTIARIAPRLSERNRNHVLMNHFAKLQLDPEPAIRTNTTICLGKIATLLSATTQKKVLVAAFTRAMRDSFPPARAAGIAALEATADLYARDDMVSRILPALCQGLGDKVADVREQAFRVTDAYLRRLRTMHEQEKEREDRERVAEIQPGTSTASALGARAAASKSDRAGSWHFASLAASLVDVFDATKQEHAAGTSLNRASQANHAEADRRSAVAGAALKPSALNAEDNALLSITRETQASSATPMSARDRGTRPEAPPNAARLSAEQFAAPIASPSADTHRPAALSSTAVHASMSSLSRSTRAPSASLWEAALAEECMRTAEAARCRDAPAAMRTRSNAGAPAAAAAAGGAAVQQPQGPATEPLASVPDANDWALVLNSADARRRRAVKLGAMRRSTS</sequence>
<name>M1V7X3_CYAM1</name>
<dbReference type="InterPro" id="IPR051177">
    <property type="entry name" value="CIK-Related_Protein"/>
</dbReference>
<feature type="region of interest" description="Disordered" evidence="1">
    <location>
        <begin position="687"/>
        <end position="712"/>
    </location>
</feature>
<dbReference type="OrthoDB" id="447103at2759"/>
<dbReference type="InterPro" id="IPR001245">
    <property type="entry name" value="Ser-Thr/Tyr_kinase_cat_dom"/>
</dbReference>
<dbReference type="SMART" id="SM00220">
    <property type="entry name" value="S_TKc"/>
    <property type="match status" value="1"/>
</dbReference>
<feature type="compositionally biased region" description="Polar residues" evidence="1">
    <location>
        <begin position="737"/>
        <end position="753"/>
    </location>
</feature>
<feature type="compositionally biased region" description="Low complexity" evidence="1">
    <location>
        <begin position="417"/>
        <end position="428"/>
    </location>
</feature>
<dbReference type="Proteomes" id="UP000007014">
    <property type="component" value="Chromosome 20"/>
</dbReference>
<dbReference type="SUPFAM" id="SSF48371">
    <property type="entry name" value="ARM repeat"/>
    <property type="match status" value="1"/>
</dbReference>
<dbReference type="STRING" id="280699.M1V7X3"/>
<evidence type="ECO:0000256" key="1">
    <source>
        <dbReference type="SAM" id="MobiDB-lite"/>
    </source>
</evidence>
<feature type="compositionally biased region" description="Low complexity" evidence="1">
    <location>
        <begin position="602"/>
        <end position="611"/>
    </location>
</feature>
<feature type="compositionally biased region" description="Basic and acidic residues" evidence="1">
    <location>
        <begin position="582"/>
        <end position="595"/>
    </location>
</feature>
<dbReference type="KEGG" id="cme:CYME_CMT562C"/>
<dbReference type="GeneID" id="16997731"/>
<proteinExistence type="predicted"/>
<dbReference type="AlphaFoldDB" id="M1V7X3"/>
<dbReference type="EMBL" id="AP006502">
    <property type="protein sequence ID" value="BAM83475.1"/>
    <property type="molecule type" value="Genomic_DNA"/>
</dbReference>
<dbReference type="GO" id="GO:0004672">
    <property type="term" value="F:protein kinase activity"/>
    <property type="evidence" value="ECO:0007669"/>
    <property type="project" value="InterPro"/>
</dbReference>
<feature type="region of interest" description="Disordered" evidence="1">
    <location>
        <begin position="646"/>
        <end position="665"/>
    </location>
</feature>
<dbReference type="Gene3D" id="1.10.510.10">
    <property type="entry name" value="Transferase(Phosphotransferase) domain 1"/>
    <property type="match status" value="1"/>
</dbReference>
<dbReference type="InterPro" id="IPR000719">
    <property type="entry name" value="Prot_kinase_dom"/>
</dbReference>
<evidence type="ECO:0000259" key="2">
    <source>
        <dbReference type="PROSITE" id="PS50011"/>
    </source>
</evidence>
<feature type="region of interest" description="Disordered" evidence="1">
    <location>
        <begin position="417"/>
        <end position="436"/>
    </location>
</feature>
<dbReference type="InterPro" id="IPR011989">
    <property type="entry name" value="ARM-like"/>
</dbReference>
<evidence type="ECO:0000313" key="3">
    <source>
        <dbReference type="EMBL" id="BAM83475.1"/>
    </source>
</evidence>
<organism evidence="3 4">
    <name type="scientific">Cyanidioschyzon merolae (strain NIES-3377 / 10D)</name>
    <name type="common">Unicellular red alga</name>
    <dbReference type="NCBI Taxonomy" id="280699"/>
    <lineage>
        <taxon>Eukaryota</taxon>
        <taxon>Rhodophyta</taxon>
        <taxon>Bangiophyceae</taxon>
        <taxon>Cyanidiales</taxon>
        <taxon>Cyanidiaceae</taxon>
        <taxon>Cyanidioschyzon</taxon>
    </lineage>
</organism>
<dbReference type="Pfam" id="PF07714">
    <property type="entry name" value="PK_Tyr_Ser-Thr"/>
    <property type="match status" value="1"/>
</dbReference>
<reference evidence="3 4" key="1">
    <citation type="journal article" date="2004" name="Nature">
        <title>Genome sequence of the ultrasmall unicellular red alga Cyanidioschyzon merolae 10D.</title>
        <authorList>
            <person name="Matsuzaki M."/>
            <person name="Misumi O."/>
            <person name="Shin-i T."/>
            <person name="Maruyama S."/>
            <person name="Takahara M."/>
            <person name="Miyagishima S."/>
            <person name="Mori T."/>
            <person name="Nishida K."/>
            <person name="Yagisawa F."/>
            <person name="Nishida K."/>
            <person name="Yoshida Y."/>
            <person name="Nishimura Y."/>
            <person name="Nakao S."/>
            <person name="Kobayashi T."/>
            <person name="Momoyama Y."/>
            <person name="Higashiyama T."/>
            <person name="Minoda A."/>
            <person name="Sano M."/>
            <person name="Nomoto H."/>
            <person name="Oishi K."/>
            <person name="Hayashi H."/>
            <person name="Ohta F."/>
            <person name="Nishizaka S."/>
            <person name="Haga S."/>
            <person name="Miura S."/>
            <person name="Morishita T."/>
            <person name="Kabeya Y."/>
            <person name="Terasawa K."/>
            <person name="Suzuki Y."/>
            <person name="Ishii Y."/>
            <person name="Asakawa S."/>
            <person name="Takano H."/>
            <person name="Ohta N."/>
            <person name="Kuroiwa H."/>
            <person name="Tanaka K."/>
            <person name="Shimizu N."/>
            <person name="Sugano S."/>
            <person name="Sato N."/>
            <person name="Nozaki H."/>
            <person name="Ogasawara N."/>
            <person name="Kohara Y."/>
            <person name="Kuroiwa T."/>
        </authorList>
    </citation>
    <scope>NUCLEOTIDE SEQUENCE [LARGE SCALE GENOMIC DNA]</scope>
    <source>
        <strain evidence="3 4">10D</strain>
    </source>
</reference>
<feature type="domain" description="Protein kinase" evidence="2">
    <location>
        <begin position="17"/>
        <end position="283"/>
    </location>
</feature>
<dbReference type="GO" id="GO:0005524">
    <property type="term" value="F:ATP binding"/>
    <property type="evidence" value="ECO:0007669"/>
    <property type="project" value="InterPro"/>
</dbReference>
<protein>
    <submittedName>
        <fullName evidence="3">Probable telomerase regulation-associated protein</fullName>
    </submittedName>
</protein>
<evidence type="ECO:0000313" key="4">
    <source>
        <dbReference type="Proteomes" id="UP000007014"/>
    </source>
</evidence>
<dbReference type="SUPFAM" id="SSF56112">
    <property type="entry name" value="Protein kinase-like (PK-like)"/>
    <property type="match status" value="1"/>
</dbReference>
<gene>
    <name evidence="3" type="ORF">CYME_CMT562C</name>
</gene>
<accession>M1V7X3</accession>
<dbReference type="PANTHER" id="PTHR12984">
    <property type="entry name" value="SCY1-RELATED S/T PROTEIN KINASE-LIKE"/>
    <property type="match status" value="1"/>
</dbReference>
<dbReference type="InterPro" id="IPR011009">
    <property type="entry name" value="Kinase-like_dom_sf"/>
</dbReference>
<reference evidence="3 4" key="2">
    <citation type="journal article" date="2007" name="BMC Biol.">
        <title>A 100%-complete sequence reveals unusually simple genomic features in the hot-spring red alga Cyanidioschyzon merolae.</title>
        <authorList>
            <person name="Nozaki H."/>
            <person name="Takano H."/>
            <person name="Misumi O."/>
            <person name="Terasawa K."/>
            <person name="Matsuzaki M."/>
            <person name="Maruyama S."/>
            <person name="Nishida K."/>
            <person name="Yagisawa F."/>
            <person name="Yoshida Y."/>
            <person name="Fujiwara T."/>
            <person name="Takio S."/>
            <person name="Tamura K."/>
            <person name="Chung S.J."/>
            <person name="Nakamura S."/>
            <person name="Kuroiwa H."/>
            <person name="Tanaka K."/>
            <person name="Sato N."/>
            <person name="Kuroiwa T."/>
        </authorList>
    </citation>
    <scope>NUCLEOTIDE SEQUENCE [LARGE SCALE GENOMIC DNA]</scope>
    <source>
        <strain evidence="3 4">10D</strain>
    </source>
</reference>
<dbReference type="PANTHER" id="PTHR12984:SF3">
    <property type="entry name" value="N-TERMINAL KINASE-LIKE PROTEIN"/>
    <property type="match status" value="1"/>
</dbReference>
<dbReference type="Gene3D" id="1.25.10.10">
    <property type="entry name" value="Leucine-rich Repeat Variant"/>
    <property type="match status" value="2"/>
</dbReference>
<dbReference type="Gene3D" id="3.30.200.20">
    <property type="entry name" value="Phosphorylase Kinase, domain 1"/>
    <property type="match status" value="1"/>
</dbReference>
<feature type="compositionally biased region" description="Polar residues" evidence="1">
    <location>
        <begin position="687"/>
        <end position="696"/>
    </location>
</feature>
<dbReference type="RefSeq" id="XP_005539511.1">
    <property type="nucleotide sequence ID" value="XM_005539454.1"/>
</dbReference>
<feature type="region of interest" description="Disordered" evidence="1">
    <location>
        <begin position="725"/>
        <end position="753"/>
    </location>
</feature>
<feature type="region of interest" description="Disordered" evidence="1">
    <location>
        <begin position="582"/>
        <end position="611"/>
    </location>
</feature>
<dbReference type="PROSITE" id="PS50011">
    <property type="entry name" value="PROTEIN_KINASE_DOM"/>
    <property type="match status" value="1"/>
</dbReference>